<name>A0AB39XYV1_9ACTN</name>
<comment type="similarity">
    <text evidence="2">Belongs to the terpene synthase family.</text>
</comment>
<dbReference type="PANTHER" id="PTHR35201:SF4">
    <property type="entry name" value="BETA-PINACENE SYNTHASE-RELATED"/>
    <property type="match status" value="1"/>
</dbReference>
<accession>A0AB39XYV1</accession>
<dbReference type="RefSeq" id="WP_053790036.1">
    <property type="nucleotide sequence ID" value="NZ_CP165727.1"/>
</dbReference>
<evidence type="ECO:0000256" key="1">
    <source>
        <dbReference type="ARBA" id="ARBA00023239"/>
    </source>
</evidence>
<comment type="cofactor">
    <cofactor evidence="2">
        <name>Mg(2+)</name>
        <dbReference type="ChEBI" id="CHEBI:18420"/>
    </cofactor>
</comment>
<dbReference type="EMBL" id="CP165727">
    <property type="protein sequence ID" value="XDV63020.1"/>
    <property type="molecule type" value="Genomic_DNA"/>
</dbReference>
<dbReference type="AlphaFoldDB" id="A0AB39XYV1"/>
<gene>
    <name evidence="3" type="ORF">AB5J51_08770</name>
</gene>
<dbReference type="Gene3D" id="1.10.600.10">
    <property type="entry name" value="Farnesyl Diphosphate Synthase"/>
    <property type="match status" value="1"/>
</dbReference>
<organism evidence="3">
    <name type="scientific">Streptomyces sp. R33</name>
    <dbReference type="NCBI Taxonomy" id="3238629"/>
    <lineage>
        <taxon>Bacteria</taxon>
        <taxon>Bacillati</taxon>
        <taxon>Actinomycetota</taxon>
        <taxon>Actinomycetes</taxon>
        <taxon>Kitasatosporales</taxon>
        <taxon>Streptomycetaceae</taxon>
        <taxon>Streptomyces</taxon>
    </lineage>
</organism>
<dbReference type="InterPro" id="IPR034686">
    <property type="entry name" value="Terpene_cyclase-like_2"/>
</dbReference>
<dbReference type="SUPFAM" id="SSF48576">
    <property type="entry name" value="Terpenoid synthases"/>
    <property type="match status" value="1"/>
</dbReference>
<proteinExistence type="inferred from homology"/>
<dbReference type="PANTHER" id="PTHR35201">
    <property type="entry name" value="TERPENE SYNTHASE"/>
    <property type="match status" value="1"/>
</dbReference>
<protein>
    <recommendedName>
        <fullName evidence="2">Terpene synthase</fullName>
        <ecNumber evidence="2">4.2.3.-</ecNumber>
    </recommendedName>
</protein>
<keyword evidence="1 2" id="KW-0456">Lyase</keyword>
<reference evidence="3" key="1">
    <citation type="submission" date="2024-08" db="EMBL/GenBank/DDBJ databases">
        <authorList>
            <person name="Yu S.T."/>
        </authorList>
    </citation>
    <scope>NUCLEOTIDE SEQUENCE</scope>
    <source>
        <strain evidence="3">R33</strain>
    </source>
</reference>
<dbReference type="EC" id="4.2.3.-" evidence="2"/>
<dbReference type="SFLD" id="SFLDG01020">
    <property type="entry name" value="Terpene_Cyclase_Like_2"/>
    <property type="match status" value="1"/>
</dbReference>
<dbReference type="InterPro" id="IPR008949">
    <property type="entry name" value="Isoprenoid_synthase_dom_sf"/>
</dbReference>
<dbReference type="GO" id="GO:0010333">
    <property type="term" value="F:terpene synthase activity"/>
    <property type="evidence" value="ECO:0007669"/>
    <property type="project" value="InterPro"/>
</dbReference>
<sequence>MAPAYGENTRPSRIGWQLPPFYWPFERGLIHPKAAELEERSIAWIDAFGLYPDATERAWGLATRSSDLVSRILPYGDVETMLLFAQWSYWAFAADDWQDSDTGAARTAAVADHGARLIRTLEVPGSGLLAPGPHTAALDDLVARTRSILTSEQLHRLTEGLRDWIFGAAAQTATDERGIMPSLNDFASTRISVGATRFLLTWCDVANGIHVPGDVLYSAPVQALTDAAGFIVACDNDVFSYNKDDHHQPLEQNLLNVLARHHGCTPAEALPAAYALRDRSVTLFVRLREQLARNADEQLARHLVSVEHWVSGDTEYHNRAPRYASPRNRNALPVEGASFDITWSDTPSDPSTEPLPIPALAWWWQQLDDSSR</sequence>
<dbReference type="Pfam" id="PF19086">
    <property type="entry name" value="Terpene_syn_C_2"/>
    <property type="match status" value="1"/>
</dbReference>
<keyword evidence="2" id="KW-0479">Metal-binding</keyword>
<dbReference type="SFLD" id="SFLDS00005">
    <property type="entry name" value="Isoprenoid_Synthase_Type_I"/>
    <property type="match status" value="1"/>
</dbReference>
<keyword evidence="2" id="KW-0460">Magnesium</keyword>
<evidence type="ECO:0000313" key="3">
    <source>
        <dbReference type="EMBL" id="XDV63020.1"/>
    </source>
</evidence>
<evidence type="ECO:0000256" key="2">
    <source>
        <dbReference type="RuleBase" id="RU366034"/>
    </source>
</evidence>
<dbReference type="GO" id="GO:0046872">
    <property type="term" value="F:metal ion binding"/>
    <property type="evidence" value="ECO:0007669"/>
    <property type="project" value="UniProtKB-KW"/>
</dbReference>